<feature type="region of interest" description="Disordered" evidence="1">
    <location>
        <begin position="47"/>
        <end position="84"/>
    </location>
</feature>
<evidence type="ECO:0000256" key="1">
    <source>
        <dbReference type="SAM" id="MobiDB-lite"/>
    </source>
</evidence>
<dbReference type="EMBL" id="JBEPCU010000564">
    <property type="protein sequence ID" value="MER6980505.1"/>
    <property type="molecule type" value="Genomic_DNA"/>
</dbReference>
<evidence type="ECO:0000313" key="3">
    <source>
        <dbReference type="Proteomes" id="UP001458415"/>
    </source>
</evidence>
<evidence type="ECO:0000313" key="2">
    <source>
        <dbReference type="EMBL" id="MER6980505.1"/>
    </source>
</evidence>
<comment type="caution">
    <text evidence="2">The sequence shown here is derived from an EMBL/GenBank/DDBJ whole genome shotgun (WGS) entry which is preliminary data.</text>
</comment>
<name>A0ABV1W8I0_9ACTN</name>
<protein>
    <submittedName>
        <fullName evidence="2">Uncharacterized protein</fullName>
    </submittedName>
</protein>
<reference evidence="2 3" key="1">
    <citation type="submission" date="2024-06" db="EMBL/GenBank/DDBJ databases">
        <title>The Natural Products Discovery Center: Release of the First 8490 Sequenced Strains for Exploring Actinobacteria Biosynthetic Diversity.</title>
        <authorList>
            <person name="Kalkreuter E."/>
            <person name="Kautsar S.A."/>
            <person name="Yang D."/>
            <person name="Bader C.D."/>
            <person name="Teijaro C.N."/>
            <person name="Fluegel L."/>
            <person name="Davis C.M."/>
            <person name="Simpson J.R."/>
            <person name="Lauterbach L."/>
            <person name="Steele A.D."/>
            <person name="Gui C."/>
            <person name="Meng S."/>
            <person name="Li G."/>
            <person name="Viehrig K."/>
            <person name="Ye F."/>
            <person name="Su P."/>
            <person name="Kiefer A.F."/>
            <person name="Nichols A."/>
            <person name="Cepeda A.J."/>
            <person name="Yan W."/>
            <person name="Fan B."/>
            <person name="Jiang Y."/>
            <person name="Adhikari A."/>
            <person name="Zheng C.-J."/>
            <person name="Schuster L."/>
            <person name="Cowan T.M."/>
            <person name="Smanski M.J."/>
            <person name="Chevrette M.G."/>
            <person name="De Carvalho L.P.S."/>
            <person name="Shen B."/>
        </authorList>
    </citation>
    <scope>NUCLEOTIDE SEQUENCE [LARGE SCALE GENOMIC DNA]</scope>
    <source>
        <strain evidence="2 3">NPDC000634</strain>
    </source>
</reference>
<proteinExistence type="predicted"/>
<accession>A0ABV1W8I0</accession>
<sequence>MPARRVRPRQLVEIQATKPQIVLHSTVPDASGETLLSAPARAVGRGAVVKQDERWDGLPTGENRRTTTGDGPPPPRRVPASGPHVGALLALLNRSETTRSRSQTSLVGL</sequence>
<gene>
    <name evidence="2" type="ORF">ABT317_26925</name>
</gene>
<dbReference type="Proteomes" id="UP001458415">
    <property type="component" value="Unassembled WGS sequence"/>
</dbReference>
<feature type="compositionally biased region" description="Basic and acidic residues" evidence="1">
    <location>
        <begin position="50"/>
        <end position="67"/>
    </location>
</feature>
<keyword evidence="3" id="KW-1185">Reference proteome</keyword>
<organism evidence="2 3">
    <name type="scientific">Streptomyces carpinensis</name>
    <dbReference type="NCBI Taxonomy" id="66369"/>
    <lineage>
        <taxon>Bacteria</taxon>
        <taxon>Bacillati</taxon>
        <taxon>Actinomycetota</taxon>
        <taxon>Actinomycetes</taxon>
        <taxon>Kitasatosporales</taxon>
        <taxon>Streptomycetaceae</taxon>
        <taxon>Streptomyces</taxon>
    </lineage>
</organism>